<organism evidence="2 3">
    <name type="scientific">Nonomuraea endophytica</name>
    <dbReference type="NCBI Taxonomy" id="714136"/>
    <lineage>
        <taxon>Bacteria</taxon>
        <taxon>Bacillati</taxon>
        <taxon>Actinomycetota</taxon>
        <taxon>Actinomycetes</taxon>
        <taxon>Streptosporangiales</taxon>
        <taxon>Streptosporangiaceae</taxon>
        <taxon>Nonomuraea</taxon>
    </lineage>
</organism>
<evidence type="ECO:0000313" key="2">
    <source>
        <dbReference type="EMBL" id="MBB5079764.1"/>
    </source>
</evidence>
<reference evidence="2 3" key="1">
    <citation type="submission" date="2020-08" db="EMBL/GenBank/DDBJ databases">
        <title>Genomic Encyclopedia of Type Strains, Phase IV (KMG-IV): sequencing the most valuable type-strain genomes for metagenomic binning, comparative biology and taxonomic classification.</title>
        <authorList>
            <person name="Goeker M."/>
        </authorList>
    </citation>
    <scope>NUCLEOTIDE SEQUENCE [LARGE SCALE GENOMIC DNA]</scope>
    <source>
        <strain evidence="2 3">DSM 45385</strain>
    </source>
</reference>
<dbReference type="AlphaFoldDB" id="A0A7W8EHN1"/>
<sequence length="84" mass="8878">MPVEFLSDAKAAGYGRNAGPPARADLDRVFHLDEADFVLIGRRRGEHMKLGSALQLGAFCGSRDGSAVAPPVFSSGHGIGRRGR</sequence>
<evidence type="ECO:0000313" key="3">
    <source>
        <dbReference type="Proteomes" id="UP000568380"/>
    </source>
</evidence>
<dbReference type="EMBL" id="JACHIN010000007">
    <property type="protein sequence ID" value="MBB5079764.1"/>
    <property type="molecule type" value="Genomic_DNA"/>
</dbReference>
<dbReference type="Pfam" id="PF13700">
    <property type="entry name" value="DUF4158"/>
    <property type="match status" value="1"/>
</dbReference>
<name>A0A7W8EHN1_9ACTN</name>
<evidence type="ECO:0000259" key="1">
    <source>
        <dbReference type="Pfam" id="PF13700"/>
    </source>
</evidence>
<keyword evidence="3" id="KW-1185">Reference proteome</keyword>
<dbReference type="Proteomes" id="UP000568380">
    <property type="component" value="Unassembled WGS sequence"/>
</dbReference>
<accession>A0A7W8EHN1</accession>
<dbReference type="InterPro" id="IPR025296">
    <property type="entry name" value="DUF4158"/>
</dbReference>
<gene>
    <name evidence="2" type="ORF">HNR40_005250</name>
</gene>
<feature type="domain" description="DUF4158" evidence="1">
    <location>
        <begin position="5"/>
        <end position="59"/>
    </location>
</feature>
<proteinExistence type="predicted"/>
<protein>
    <recommendedName>
        <fullName evidence="1">DUF4158 domain-containing protein</fullName>
    </recommendedName>
</protein>
<dbReference type="RefSeq" id="WP_184965661.1">
    <property type="nucleotide sequence ID" value="NZ_JACHIN010000007.1"/>
</dbReference>
<comment type="caution">
    <text evidence="2">The sequence shown here is derived from an EMBL/GenBank/DDBJ whole genome shotgun (WGS) entry which is preliminary data.</text>
</comment>